<evidence type="ECO:0000256" key="1">
    <source>
        <dbReference type="ARBA" id="ARBA00023125"/>
    </source>
</evidence>
<keyword evidence="1 2" id="KW-0238">DNA-binding</keyword>
<protein>
    <submittedName>
        <fullName evidence="4">MtrR protein</fullName>
    </submittedName>
</protein>
<keyword evidence="5" id="KW-1185">Reference proteome</keyword>
<gene>
    <name evidence="4" type="ORF">Xbed_03437</name>
</gene>
<dbReference type="Gene3D" id="1.10.357.10">
    <property type="entry name" value="Tetracycline Repressor, domain 2"/>
    <property type="match status" value="1"/>
</dbReference>
<dbReference type="RefSeq" id="WP_167371938.1">
    <property type="nucleotide sequence ID" value="NZ_CAWNHF010000146.1"/>
</dbReference>
<dbReference type="PANTHER" id="PTHR43479:SF11">
    <property type="entry name" value="ACREF_ENVCD OPERON REPRESSOR-RELATED"/>
    <property type="match status" value="1"/>
</dbReference>
<dbReference type="PROSITE" id="PS50977">
    <property type="entry name" value="HTH_TETR_2"/>
    <property type="match status" value="1"/>
</dbReference>
<feature type="domain" description="HTH tetR-type" evidence="3">
    <location>
        <begin position="4"/>
        <end position="64"/>
    </location>
</feature>
<evidence type="ECO:0000313" key="4">
    <source>
        <dbReference type="EMBL" id="OTA16736.1"/>
    </source>
</evidence>
<accession>A0A1Y2SDA0</accession>
<dbReference type="InterPro" id="IPR050624">
    <property type="entry name" value="HTH-type_Tx_Regulator"/>
</dbReference>
<dbReference type="PANTHER" id="PTHR43479">
    <property type="entry name" value="ACREF/ENVCD OPERON REPRESSOR-RELATED"/>
    <property type="match status" value="1"/>
</dbReference>
<comment type="caution">
    <text evidence="4">The sequence shown here is derived from an EMBL/GenBank/DDBJ whole genome shotgun (WGS) entry which is preliminary data.</text>
</comment>
<dbReference type="STRING" id="40578.Xbed_03437"/>
<proteinExistence type="predicted"/>
<dbReference type="InterPro" id="IPR009057">
    <property type="entry name" value="Homeodomain-like_sf"/>
</dbReference>
<reference evidence="4 5" key="1">
    <citation type="submission" date="2017-01" db="EMBL/GenBank/DDBJ databases">
        <title>Deconstructing symbiosis and pathogenesis requirements using a combined genomic-metabolomic approach.</title>
        <authorList>
            <person name="Tobias N.J."/>
            <person name="Wolff H."/>
            <person name="Djahanschiri B."/>
            <person name="Ebersberger I."/>
            <person name="Bode H.B."/>
        </authorList>
    </citation>
    <scope>NUCLEOTIDE SEQUENCE [LARGE SCALE GENOMIC DNA]</scope>
    <source>
        <strain evidence="4 5">DSM 4764</strain>
    </source>
</reference>
<name>A0A1Y2SDA0_9GAMM</name>
<evidence type="ECO:0000313" key="5">
    <source>
        <dbReference type="Proteomes" id="UP000194204"/>
    </source>
</evidence>
<dbReference type="EMBL" id="MUBK01000040">
    <property type="protein sequence ID" value="OTA16736.1"/>
    <property type="molecule type" value="Genomic_DNA"/>
</dbReference>
<dbReference type="InterPro" id="IPR001647">
    <property type="entry name" value="HTH_TetR"/>
</dbReference>
<evidence type="ECO:0000256" key="2">
    <source>
        <dbReference type="PROSITE-ProRule" id="PRU00335"/>
    </source>
</evidence>
<dbReference type="AlphaFoldDB" id="A0A1Y2SDA0"/>
<feature type="DNA-binding region" description="H-T-H motif" evidence="2">
    <location>
        <begin position="27"/>
        <end position="46"/>
    </location>
</feature>
<dbReference type="GO" id="GO:0003677">
    <property type="term" value="F:DNA binding"/>
    <property type="evidence" value="ECO:0007669"/>
    <property type="project" value="UniProtKB-UniRule"/>
</dbReference>
<dbReference type="Proteomes" id="UP000194204">
    <property type="component" value="Unassembled WGS sequence"/>
</dbReference>
<evidence type="ECO:0000259" key="3">
    <source>
        <dbReference type="PROSITE" id="PS50977"/>
    </source>
</evidence>
<sequence length="90" mass="10575">MKAQKTQQYILNKSLNVFIRKGYSQVTMTDIINECEVSRGGVYRYYPSIKEIFVALVQQMNSQRVNNGFKNFAEYLENEKKDLLNIRDTV</sequence>
<dbReference type="Pfam" id="PF00440">
    <property type="entry name" value="TetR_N"/>
    <property type="match status" value="1"/>
</dbReference>
<organism evidence="4 5">
    <name type="scientific">Xenorhabdus beddingii</name>
    <dbReference type="NCBI Taxonomy" id="40578"/>
    <lineage>
        <taxon>Bacteria</taxon>
        <taxon>Pseudomonadati</taxon>
        <taxon>Pseudomonadota</taxon>
        <taxon>Gammaproteobacteria</taxon>
        <taxon>Enterobacterales</taxon>
        <taxon>Morganellaceae</taxon>
        <taxon>Xenorhabdus</taxon>
    </lineage>
</organism>
<dbReference type="SUPFAM" id="SSF46689">
    <property type="entry name" value="Homeodomain-like"/>
    <property type="match status" value="1"/>
</dbReference>